<name>A0A1I2RIS2_9ACTN</name>
<dbReference type="EMBL" id="FONR01000020">
    <property type="protein sequence ID" value="SFG40458.1"/>
    <property type="molecule type" value="Genomic_DNA"/>
</dbReference>
<reference evidence="1 2" key="1">
    <citation type="submission" date="2016-10" db="EMBL/GenBank/DDBJ databases">
        <authorList>
            <person name="de Groot N.N."/>
        </authorList>
    </citation>
    <scope>NUCLEOTIDE SEQUENCE [LARGE SCALE GENOMIC DNA]</scope>
    <source>
        <strain evidence="1 2">OK461</strain>
    </source>
</reference>
<gene>
    <name evidence="1" type="ORF">SAMN02787118_12028</name>
</gene>
<evidence type="ECO:0000313" key="2">
    <source>
        <dbReference type="Proteomes" id="UP000181942"/>
    </source>
</evidence>
<evidence type="ECO:0000313" key="1">
    <source>
        <dbReference type="EMBL" id="SFG40458.1"/>
    </source>
</evidence>
<organism evidence="1 2">
    <name type="scientific">Streptomyces mirabilis</name>
    <dbReference type="NCBI Taxonomy" id="68239"/>
    <lineage>
        <taxon>Bacteria</taxon>
        <taxon>Bacillati</taxon>
        <taxon>Actinomycetota</taxon>
        <taxon>Actinomycetes</taxon>
        <taxon>Kitasatosporales</taxon>
        <taxon>Streptomycetaceae</taxon>
        <taxon>Streptomyces</taxon>
    </lineage>
</organism>
<sequence length="48" mass="5922">MSYRQDHTSFTRHNRTCTVEDVLRRFHRRALVAKFDQYVERLEQPVNN</sequence>
<accession>A0A1I2RIS2</accession>
<dbReference type="Proteomes" id="UP000181942">
    <property type="component" value="Unassembled WGS sequence"/>
</dbReference>
<dbReference type="AlphaFoldDB" id="A0A1I2RIS2"/>
<protein>
    <submittedName>
        <fullName evidence="1">Uncharacterized protein</fullName>
    </submittedName>
</protein>
<proteinExistence type="predicted"/>